<protein>
    <submittedName>
        <fullName evidence="1">56_t:CDS:1</fullName>
    </submittedName>
</protein>
<dbReference type="Proteomes" id="UP000789702">
    <property type="component" value="Unassembled WGS sequence"/>
</dbReference>
<sequence>LDDDQLEEILKLKEKVTGITHRKAHESRREYIFDFLNKISNKNDASIFTLRGAINDMLKEYERDTNSPISITNEQFKAMPE</sequence>
<reference evidence="1" key="1">
    <citation type="submission" date="2021-06" db="EMBL/GenBank/DDBJ databases">
        <authorList>
            <person name="Kallberg Y."/>
            <person name="Tangrot J."/>
            <person name="Rosling A."/>
        </authorList>
    </citation>
    <scope>NUCLEOTIDE SEQUENCE</scope>
    <source>
        <strain evidence="1">IL203A</strain>
    </source>
</reference>
<evidence type="ECO:0000313" key="1">
    <source>
        <dbReference type="EMBL" id="CAG8650717.1"/>
    </source>
</evidence>
<organism evidence="1 2">
    <name type="scientific">Dentiscutata heterogama</name>
    <dbReference type="NCBI Taxonomy" id="1316150"/>
    <lineage>
        <taxon>Eukaryota</taxon>
        <taxon>Fungi</taxon>
        <taxon>Fungi incertae sedis</taxon>
        <taxon>Mucoromycota</taxon>
        <taxon>Glomeromycotina</taxon>
        <taxon>Glomeromycetes</taxon>
        <taxon>Diversisporales</taxon>
        <taxon>Gigasporaceae</taxon>
        <taxon>Dentiscutata</taxon>
    </lineage>
</organism>
<name>A0ACA9NEQ8_9GLOM</name>
<feature type="non-terminal residue" evidence="1">
    <location>
        <position position="1"/>
    </location>
</feature>
<evidence type="ECO:0000313" key="2">
    <source>
        <dbReference type="Proteomes" id="UP000789702"/>
    </source>
</evidence>
<proteinExistence type="predicted"/>
<comment type="caution">
    <text evidence="1">The sequence shown here is derived from an EMBL/GenBank/DDBJ whole genome shotgun (WGS) entry which is preliminary data.</text>
</comment>
<dbReference type="EMBL" id="CAJVPU010016056">
    <property type="protein sequence ID" value="CAG8650717.1"/>
    <property type="molecule type" value="Genomic_DNA"/>
</dbReference>
<keyword evidence="2" id="KW-1185">Reference proteome</keyword>
<accession>A0ACA9NEQ8</accession>
<gene>
    <name evidence="1" type="ORF">DHETER_LOCUS9284</name>
</gene>